<evidence type="ECO:0000313" key="6">
    <source>
        <dbReference type="EMBL" id="KIW29539.1"/>
    </source>
</evidence>
<keyword evidence="7" id="KW-1185">Reference proteome</keyword>
<dbReference type="AlphaFoldDB" id="A0A0D2D1C5"/>
<dbReference type="InterPro" id="IPR004113">
    <property type="entry name" value="FAD-bd_oxidored_4_C"/>
</dbReference>
<protein>
    <recommendedName>
        <fullName evidence="5">FAD-binding PCMH-type domain-containing protein</fullName>
    </recommendedName>
</protein>
<organism evidence="6 7">
    <name type="scientific">Cladophialophora immunda</name>
    <dbReference type="NCBI Taxonomy" id="569365"/>
    <lineage>
        <taxon>Eukaryota</taxon>
        <taxon>Fungi</taxon>
        <taxon>Dikarya</taxon>
        <taxon>Ascomycota</taxon>
        <taxon>Pezizomycotina</taxon>
        <taxon>Eurotiomycetes</taxon>
        <taxon>Chaetothyriomycetidae</taxon>
        <taxon>Chaetothyriales</taxon>
        <taxon>Herpotrichiellaceae</taxon>
        <taxon>Cladophialophora</taxon>
    </lineage>
</organism>
<comment type="cofactor">
    <cofactor evidence="1">
        <name>FAD</name>
        <dbReference type="ChEBI" id="CHEBI:57692"/>
    </cofactor>
</comment>
<dbReference type="InterPro" id="IPR016169">
    <property type="entry name" value="FAD-bd_PCMH_sub2"/>
</dbReference>
<evidence type="ECO:0000313" key="7">
    <source>
        <dbReference type="Proteomes" id="UP000054466"/>
    </source>
</evidence>
<dbReference type="GeneID" id="27344545"/>
<evidence type="ECO:0000256" key="3">
    <source>
        <dbReference type="ARBA" id="ARBA00022827"/>
    </source>
</evidence>
<dbReference type="Pfam" id="PF01565">
    <property type="entry name" value="FAD_binding_4"/>
    <property type="match status" value="1"/>
</dbReference>
<reference evidence="6 7" key="1">
    <citation type="submission" date="2015-01" db="EMBL/GenBank/DDBJ databases">
        <title>The Genome Sequence of Cladophialophora immunda CBS83496.</title>
        <authorList>
            <consortium name="The Broad Institute Genomics Platform"/>
            <person name="Cuomo C."/>
            <person name="de Hoog S."/>
            <person name="Gorbushina A."/>
            <person name="Stielow B."/>
            <person name="Teixiera M."/>
            <person name="Abouelleil A."/>
            <person name="Chapman S.B."/>
            <person name="Priest M."/>
            <person name="Young S.K."/>
            <person name="Wortman J."/>
            <person name="Nusbaum C."/>
            <person name="Birren B."/>
        </authorList>
    </citation>
    <scope>NUCLEOTIDE SEQUENCE [LARGE SCALE GENOMIC DNA]</scope>
    <source>
        <strain evidence="6 7">CBS 83496</strain>
    </source>
</reference>
<evidence type="ECO:0000256" key="4">
    <source>
        <dbReference type="ARBA" id="ARBA00023002"/>
    </source>
</evidence>
<sequence>MNRILEVNDKHCYALVEPGVTFFDLYDHCKKKSLKVYPSVPSLGWGSIVGNTLDRGWGYTPLGEHCLAQCGMEVVLPTGQVLRTAMGAIADSSTWQCFKPGYGPSLDSLFFQSNFGIVTKMGIWLYPQQEGFMSCNVSIDLEEDLVVLVDKLTRLYQSDVLQNHPVIGNVIRTLAASGPRDQVFRGTGAIPDDIIDAIRKQRGWGFWNARFAFYGSETMMNARWSAIQAAFSDVKGCKLTNETFLARDSSRLLRADEVSVSESGGTQIGLPNLLRLQSIKFRGTNGGHITFSPVLPPDGDAVFQFYLVGKEISAKHGFDFYAGFHLYPHHLNHLNLLYYDNDSEQEKAAAHACFLELLNSARARGYSEYRTHLNFMDVVAAQYDFNNHIHLRFTQVLKDVIDPNGILAAGKSGIWPREYRKSKTDQGLGLLSSLSHRGRL</sequence>
<evidence type="ECO:0000256" key="1">
    <source>
        <dbReference type="ARBA" id="ARBA00001974"/>
    </source>
</evidence>
<proteinExistence type="predicted"/>
<dbReference type="STRING" id="569365.A0A0D2D1C5"/>
<accession>A0A0D2D1C5</accession>
<dbReference type="GO" id="GO:1903457">
    <property type="term" value="P:lactate catabolic process"/>
    <property type="evidence" value="ECO:0007669"/>
    <property type="project" value="TreeGrafter"/>
</dbReference>
<keyword evidence="2" id="KW-0285">Flavoprotein</keyword>
<dbReference type="InterPro" id="IPR006094">
    <property type="entry name" value="Oxid_FAD_bind_N"/>
</dbReference>
<dbReference type="PANTHER" id="PTHR11748">
    <property type="entry name" value="D-LACTATE DEHYDROGENASE"/>
    <property type="match status" value="1"/>
</dbReference>
<dbReference type="RefSeq" id="XP_016249755.1">
    <property type="nucleotide sequence ID" value="XM_016392236.1"/>
</dbReference>
<dbReference type="InterPro" id="IPR036318">
    <property type="entry name" value="FAD-bd_PCMH-like_sf"/>
</dbReference>
<dbReference type="GO" id="GO:0008720">
    <property type="term" value="F:D-lactate dehydrogenase (NAD+) activity"/>
    <property type="evidence" value="ECO:0007669"/>
    <property type="project" value="TreeGrafter"/>
</dbReference>
<dbReference type="GO" id="GO:0004458">
    <property type="term" value="F:D-lactate dehydrogenase (cytochrome) activity"/>
    <property type="evidence" value="ECO:0007669"/>
    <property type="project" value="TreeGrafter"/>
</dbReference>
<dbReference type="InterPro" id="IPR016171">
    <property type="entry name" value="Vanillyl_alc_oxidase_C-sub2"/>
</dbReference>
<dbReference type="InterPro" id="IPR016170">
    <property type="entry name" value="Cytok_DH_C_sf"/>
</dbReference>
<dbReference type="Gene3D" id="3.30.465.10">
    <property type="match status" value="1"/>
</dbReference>
<evidence type="ECO:0000259" key="5">
    <source>
        <dbReference type="PROSITE" id="PS51387"/>
    </source>
</evidence>
<dbReference type="GO" id="GO:0071949">
    <property type="term" value="F:FAD binding"/>
    <property type="evidence" value="ECO:0007669"/>
    <property type="project" value="InterPro"/>
</dbReference>
<keyword evidence="3" id="KW-0274">FAD</keyword>
<dbReference type="InterPro" id="IPR016166">
    <property type="entry name" value="FAD-bd_PCMH"/>
</dbReference>
<dbReference type="VEuPathDB" id="FungiDB:PV07_05351"/>
<dbReference type="OrthoDB" id="5332616at2759"/>
<dbReference type="Gene3D" id="1.10.45.10">
    <property type="entry name" value="Vanillyl-alcohol Oxidase, Chain A, domain 4"/>
    <property type="match status" value="1"/>
</dbReference>
<dbReference type="SUPFAM" id="SSF56176">
    <property type="entry name" value="FAD-binding/transporter-associated domain-like"/>
    <property type="match status" value="1"/>
</dbReference>
<dbReference type="InterPro" id="IPR016164">
    <property type="entry name" value="FAD-linked_Oxase-like_C"/>
</dbReference>
<keyword evidence="4" id="KW-0560">Oxidoreductase</keyword>
<dbReference type="Proteomes" id="UP000054466">
    <property type="component" value="Unassembled WGS sequence"/>
</dbReference>
<evidence type="ECO:0000256" key="2">
    <source>
        <dbReference type="ARBA" id="ARBA00022630"/>
    </source>
</evidence>
<dbReference type="SUPFAM" id="SSF55103">
    <property type="entry name" value="FAD-linked oxidases, C-terminal domain"/>
    <property type="match status" value="1"/>
</dbReference>
<dbReference type="HOGENOM" id="CLU_024402_0_1_1"/>
<dbReference type="Gene3D" id="3.40.462.10">
    <property type="entry name" value="FAD-linked oxidases, C-terminal domain"/>
    <property type="match status" value="1"/>
</dbReference>
<dbReference type="Pfam" id="PF02913">
    <property type="entry name" value="FAD-oxidase_C"/>
    <property type="match status" value="1"/>
</dbReference>
<dbReference type="PANTHER" id="PTHR11748:SF114">
    <property type="entry name" value="ARYL-ALCOHOL OXIDASE VANILLYL-ALCOHOL OXIDASE (AFU_ORTHOLOGUE AFUA_3G09500)-RELATED"/>
    <property type="match status" value="1"/>
</dbReference>
<dbReference type="GO" id="GO:0005739">
    <property type="term" value="C:mitochondrion"/>
    <property type="evidence" value="ECO:0007669"/>
    <property type="project" value="TreeGrafter"/>
</dbReference>
<gene>
    <name evidence="6" type="ORF">PV07_05351</name>
</gene>
<dbReference type="PROSITE" id="PS51387">
    <property type="entry name" value="FAD_PCMH"/>
    <property type="match status" value="1"/>
</dbReference>
<dbReference type="EMBL" id="KN847042">
    <property type="protein sequence ID" value="KIW29539.1"/>
    <property type="molecule type" value="Genomic_DNA"/>
</dbReference>
<feature type="domain" description="FAD-binding PCMH-type" evidence="5">
    <location>
        <begin position="1"/>
        <end position="128"/>
    </location>
</feature>
<name>A0A0D2D1C5_9EURO</name>